<feature type="signal peptide" evidence="1">
    <location>
        <begin position="1"/>
        <end position="22"/>
    </location>
</feature>
<evidence type="ECO:0000313" key="4">
    <source>
        <dbReference type="Proteomes" id="UP000001940"/>
    </source>
</evidence>
<dbReference type="InterPro" id="IPR002921">
    <property type="entry name" value="Fungal_lipase-type"/>
</dbReference>
<dbReference type="PANTHER" id="PTHR45908:SF5">
    <property type="entry name" value="FUNGAL LIPASE-LIKE DOMAIN-CONTAINING PROTEIN"/>
    <property type="match status" value="1"/>
</dbReference>
<dbReference type="PANTHER" id="PTHR45908">
    <property type="entry name" value="PROTEIN CBG11750-RELATED"/>
    <property type="match status" value="1"/>
</dbReference>
<proteinExistence type="predicted"/>
<dbReference type="SUPFAM" id="SSF53474">
    <property type="entry name" value="alpha/beta-Hydrolases"/>
    <property type="match status" value="1"/>
</dbReference>
<dbReference type="KEGG" id="cel:CELE_Y51A2B.4"/>
<dbReference type="PaxDb" id="6239-Y51A2B.4"/>
<evidence type="ECO:0000256" key="1">
    <source>
        <dbReference type="SAM" id="SignalP"/>
    </source>
</evidence>
<dbReference type="AGR" id="WB:WBGene00013068"/>
<evidence type="ECO:0000259" key="2">
    <source>
        <dbReference type="Pfam" id="PF01764"/>
    </source>
</evidence>
<feature type="domain" description="Fungal lipase-type" evidence="2">
    <location>
        <begin position="97"/>
        <end position="231"/>
    </location>
</feature>
<dbReference type="RefSeq" id="NP_507596.3">
    <property type="nucleotide sequence ID" value="NM_075195.3"/>
</dbReference>
<dbReference type="GO" id="GO:0006629">
    <property type="term" value="P:lipid metabolic process"/>
    <property type="evidence" value="ECO:0007669"/>
    <property type="project" value="InterPro"/>
</dbReference>
<dbReference type="OMA" id="GITDHRK"/>
<keyword evidence="4" id="KW-1185">Reference proteome</keyword>
<dbReference type="InParanoid" id="O45953"/>
<evidence type="ECO:0000313" key="3">
    <source>
        <dbReference type="EMBL" id="CAA16389.3"/>
    </source>
</evidence>
<dbReference type="GeneID" id="190129"/>
<dbReference type="WormBase" id="Y51A2B.4">
    <property type="protein sequence ID" value="CE41475"/>
    <property type="gene ID" value="WBGene00013068"/>
</dbReference>
<dbReference type="CTD" id="190129"/>
<feature type="chain" id="PRO_5004158376" evidence="1">
    <location>
        <begin position="23"/>
        <end position="345"/>
    </location>
</feature>
<dbReference type="CDD" id="cd00519">
    <property type="entry name" value="Lipase_3"/>
    <property type="match status" value="1"/>
</dbReference>
<keyword evidence="1" id="KW-0732">Signal</keyword>
<evidence type="ECO:0000313" key="5">
    <source>
        <dbReference type="WormBase" id="Y51A2B.4"/>
    </source>
</evidence>
<dbReference type="AlphaFoldDB" id="O45953"/>
<protein>
    <submittedName>
        <fullName evidence="3">Fungal lipase-type domain-containing protein</fullName>
    </submittedName>
</protein>
<name>O45953_CAEEL</name>
<dbReference type="eggNOG" id="KOG4569">
    <property type="taxonomic scope" value="Eukaryota"/>
</dbReference>
<dbReference type="OrthoDB" id="438440at2759"/>
<dbReference type="HOGENOM" id="CLU_032957_0_1_1"/>
<sequence>MRFFSNFRYLLPFLCVCFQVSTQIFTESDAIYNETEARVLFELVAAVHNNQPQLCLNSSFKNPEIRPKLIAHLFVRCDYLNSDCTFALFELPAKQIVVAIRGTRTMSQFFFESMSAFIPDTTFHGLGEINFYFSMTHKSIWPKIHEFLMATNYSNHDVIFTGHSLGGSLAALSAFETVLSGIRNSSQVKVVTLAEPRTGNLIFAKNFDRHLRFSFRVINGMDALAHLPPCHKDYRHWPRADLPCDPRSRTGPYHHSTEIWYPDGMNTTSKYITCNGSQGEDMFCSDKVHVTVATLGKGITDHRKYFGKMIGQYGKSNCNPDRTFDENEGFLGKVKVISEMINKVI</sequence>
<dbReference type="UCSC" id="Y51A2B.4">
    <property type="organism name" value="c. elegans"/>
</dbReference>
<reference evidence="3 4" key="1">
    <citation type="journal article" date="1998" name="Science">
        <title>Genome sequence of the nematode C. elegans: a platform for investigating biology.</title>
        <authorList>
            <consortium name="The C. elegans sequencing consortium"/>
            <person name="Sulson J.E."/>
            <person name="Waterston R."/>
        </authorList>
    </citation>
    <scope>NUCLEOTIDE SEQUENCE [LARGE SCALE GENOMIC DNA]</scope>
    <source>
        <strain evidence="3 4">Bristol N2</strain>
    </source>
</reference>
<dbReference type="PhylomeDB" id="O45953"/>
<dbReference type="Bgee" id="WBGene00013068">
    <property type="expression patterns" value="Expressed in material anatomical entity and 2 other cell types or tissues"/>
</dbReference>
<accession>O45953</accession>
<gene>
    <name evidence="3" type="ORF">CELE_Y51A2B.4</name>
    <name evidence="3 5" type="ORF">Y51A2B.4</name>
</gene>
<dbReference type="EMBL" id="BX284605">
    <property type="protein sequence ID" value="CAA16389.3"/>
    <property type="molecule type" value="Genomic_DNA"/>
</dbReference>
<organism evidence="3 4">
    <name type="scientific">Caenorhabditis elegans</name>
    <dbReference type="NCBI Taxonomy" id="6239"/>
    <lineage>
        <taxon>Eukaryota</taxon>
        <taxon>Metazoa</taxon>
        <taxon>Ecdysozoa</taxon>
        <taxon>Nematoda</taxon>
        <taxon>Chromadorea</taxon>
        <taxon>Rhabditida</taxon>
        <taxon>Rhabditina</taxon>
        <taxon>Rhabditomorpha</taxon>
        <taxon>Rhabditoidea</taxon>
        <taxon>Rhabditidae</taxon>
        <taxon>Peloderinae</taxon>
        <taxon>Caenorhabditis</taxon>
    </lineage>
</organism>
<dbReference type="Proteomes" id="UP000001940">
    <property type="component" value="Chromosome V"/>
</dbReference>
<dbReference type="InterPro" id="IPR029058">
    <property type="entry name" value="AB_hydrolase_fold"/>
</dbReference>
<dbReference type="FunCoup" id="O45953">
    <property type="interactions" value="4"/>
</dbReference>
<dbReference type="Gene3D" id="3.40.50.1820">
    <property type="entry name" value="alpha/beta hydrolase"/>
    <property type="match status" value="1"/>
</dbReference>
<dbReference type="SMR" id="O45953"/>
<dbReference type="Pfam" id="PF01764">
    <property type="entry name" value="Lipase_3"/>
    <property type="match status" value="1"/>
</dbReference>
<dbReference type="STRING" id="6239.Y51A2B.4.1"/>